<accession>A0A7Y6Q7V1</accession>
<evidence type="ECO:0000256" key="2">
    <source>
        <dbReference type="PIRSR" id="PIRSR005962-1"/>
    </source>
</evidence>
<dbReference type="EMBL" id="JABWDU010000003">
    <property type="protein sequence ID" value="NVD40616.1"/>
    <property type="molecule type" value="Genomic_DNA"/>
</dbReference>
<dbReference type="InterPro" id="IPR002933">
    <property type="entry name" value="Peptidase_M20"/>
</dbReference>
<feature type="binding site" evidence="2">
    <location>
        <position position="357"/>
    </location>
    <ligand>
        <name>Mn(2+)</name>
        <dbReference type="ChEBI" id="CHEBI:29035"/>
        <label>2</label>
    </ligand>
</feature>
<evidence type="ECO:0000259" key="3">
    <source>
        <dbReference type="Pfam" id="PF07687"/>
    </source>
</evidence>
<sequence length="384" mass="40949">MFLNGGELDEITVFRRELHRRPELSGQEVETARTVTQALRSREPDAIVTNLGGHGLAAVYQGTADGPTVMIRAELDALPIEELSSLPHRSEILGKGHLCGHDGHTAILMALAKGLSHRRPARGRAILLFQPAEENGAGAAAVLADPKFETLKPDFVFSLHNFPGLPLGHVALVEGPVNCASRGMKIVLSGKTSHASCPEDGIPPTFAVARLLEELTALGAGGRLDADFTLVTVTHARLGEPAFGISPGRAEIWATLRTLTDAQMAALVESAEALVHKHAEAGGLASSISYEDIFHQCSNAPEAVDELRRALAEEEISHDKGASTLPMNASEDFGLFGRVAPSAMFFLGAGENHPRLHNPDYDFPDALIAVGARAFMRTIRNLLG</sequence>
<gene>
    <name evidence="4" type="ORF">HT585_17240</name>
</gene>
<dbReference type="NCBIfam" id="TIGR01891">
    <property type="entry name" value="amidohydrolases"/>
    <property type="match status" value="1"/>
</dbReference>
<dbReference type="Gene3D" id="3.40.630.10">
    <property type="entry name" value="Zn peptidases"/>
    <property type="match status" value="1"/>
</dbReference>
<evidence type="ECO:0000313" key="5">
    <source>
        <dbReference type="Proteomes" id="UP000520198"/>
    </source>
</evidence>
<dbReference type="GO" id="GO:0016787">
    <property type="term" value="F:hydrolase activity"/>
    <property type="evidence" value="ECO:0007669"/>
    <property type="project" value="UniProtKB-KW"/>
</dbReference>
<keyword evidence="2" id="KW-0464">Manganese</keyword>
<dbReference type="SUPFAM" id="SSF55031">
    <property type="entry name" value="Bacterial exopeptidase dimerisation domain"/>
    <property type="match status" value="1"/>
</dbReference>
<protein>
    <submittedName>
        <fullName evidence="4">Amidohydrolase</fullName>
    </submittedName>
</protein>
<comment type="caution">
    <text evidence="4">The sequence shown here is derived from an EMBL/GenBank/DDBJ whole genome shotgun (WGS) entry which is preliminary data.</text>
</comment>
<evidence type="ECO:0000256" key="1">
    <source>
        <dbReference type="ARBA" id="ARBA00022801"/>
    </source>
</evidence>
<organism evidence="4 5">
    <name type="scientific">Ensifer oleiphilus</name>
    <dbReference type="NCBI Taxonomy" id="2742698"/>
    <lineage>
        <taxon>Bacteria</taxon>
        <taxon>Pseudomonadati</taxon>
        <taxon>Pseudomonadota</taxon>
        <taxon>Alphaproteobacteria</taxon>
        <taxon>Hyphomicrobiales</taxon>
        <taxon>Rhizobiaceae</taxon>
        <taxon>Sinorhizobium/Ensifer group</taxon>
        <taxon>Ensifer</taxon>
    </lineage>
</organism>
<dbReference type="Pfam" id="PF07687">
    <property type="entry name" value="M20_dimer"/>
    <property type="match status" value="1"/>
</dbReference>
<feature type="binding site" evidence="2">
    <location>
        <position position="99"/>
    </location>
    <ligand>
        <name>Mn(2+)</name>
        <dbReference type="ChEBI" id="CHEBI:29035"/>
        <label>2</label>
    </ligand>
</feature>
<dbReference type="InterPro" id="IPR011650">
    <property type="entry name" value="Peptidase_M20_dimer"/>
</dbReference>
<dbReference type="RefSeq" id="WP_176354062.1">
    <property type="nucleotide sequence ID" value="NZ_JABWDU010000003.1"/>
</dbReference>
<name>A0A7Y6Q7V1_9HYPH</name>
<dbReference type="SUPFAM" id="SSF53187">
    <property type="entry name" value="Zn-dependent exopeptidases"/>
    <property type="match status" value="1"/>
</dbReference>
<feature type="binding site" evidence="2">
    <location>
        <position position="134"/>
    </location>
    <ligand>
        <name>Mn(2+)</name>
        <dbReference type="ChEBI" id="CHEBI:29035"/>
        <label>2</label>
    </ligand>
</feature>
<dbReference type="PANTHER" id="PTHR11014">
    <property type="entry name" value="PEPTIDASE M20 FAMILY MEMBER"/>
    <property type="match status" value="1"/>
</dbReference>
<dbReference type="PANTHER" id="PTHR11014:SF169">
    <property type="entry name" value="CLAN MH, FAMILY M20, PEPTIDASE T-LIKE METALLOPEPTIDASE"/>
    <property type="match status" value="1"/>
</dbReference>
<keyword evidence="2" id="KW-0479">Metal-binding</keyword>
<dbReference type="PIRSF" id="PIRSF005962">
    <property type="entry name" value="Pept_M20D_amidohydro"/>
    <property type="match status" value="1"/>
</dbReference>
<dbReference type="Pfam" id="PF01546">
    <property type="entry name" value="Peptidase_M20"/>
    <property type="match status" value="1"/>
</dbReference>
<dbReference type="InterPro" id="IPR017439">
    <property type="entry name" value="Amidohydrolase"/>
</dbReference>
<reference evidence="4 5" key="1">
    <citation type="submission" date="2020-06" db="EMBL/GenBank/DDBJ databases">
        <authorList>
            <person name="Grouzdev D.S."/>
        </authorList>
    </citation>
    <scope>NUCLEOTIDE SEQUENCE [LARGE SCALE GENOMIC DNA]</scope>
    <source>
        <strain evidence="4 5">HO-A22</strain>
    </source>
</reference>
<evidence type="ECO:0000313" key="4">
    <source>
        <dbReference type="EMBL" id="NVD40616.1"/>
    </source>
</evidence>
<comment type="cofactor">
    <cofactor evidence="2">
        <name>Mn(2+)</name>
        <dbReference type="ChEBI" id="CHEBI:29035"/>
    </cofactor>
    <text evidence="2">The Mn(2+) ion enhances activity.</text>
</comment>
<dbReference type="InterPro" id="IPR036264">
    <property type="entry name" value="Bact_exopeptidase_dim_dom"/>
</dbReference>
<feature type="binding site" evidence="2">
    <location>
        <position position="101"/>
    </location>
    <ligand>
        <name>Mn(2+)</name>
        <dbReference type="ChEBI" id="CHEBI:29035"/>
        <label>2</label>
    </ligand>
</feature>
<keyword evidence="5" id="KW-1185">Reference proteome</keyword>
<proteinExistence type="predicted"/>
<feature type="domain" description="Peptidase M20 dimerisation" evidence="3">
    <location>
        <begin position="182"/>
        <end position="281"/>
    </location>
</feature>
<keyword evidence="1 4" id="KW-0378">Hydrolase</keyword>
<dbReference type="GO" id="GO:0046872">
    <property type="term" value="F:metal ion binding"/>
    <property type="evidence" value="ECO:0007669"/>
    <property type="project" value="UniProtKB-KW"/>
</dbReference>
<dbReference type="AlphaFoldDB" id="A0A7Y6Q7V1"/>
<dbReference type="Gene3D" id="3.30.70.360">
    <property type="match status" value="1"/>
</dbReference>
<feature type="binding site" evidence="2">
    <location>
        <position position="160"/>
    </location>
    <ligand>
        <name>Mn(2+)</name>
        <dbReference type="ChEBI" id="CHEBI:29035"/>
        <label>2</label>
    </ligand>
</feature>
<dbReference type="Proteomes" id="UP000520198">
    <property type="component" value="Unassembled WGS sequence"/>
</dbReference>